<reference evidence="4" key="1">
    <citation type="journal article" date="2019" name="Int. J. Syst. Evol. Microbiol.">
        <title>The Global Catalogue of Microorganisms (GCM) 10K type strain sequencing project: providing services to taxonomists for standard genome sequencing and annotation.</title>
        <authorList>
            <consortium name="The Broad Institute Genomics Platform"/>
            <consortium name="The Broad Institute Genome Sequencing Center for Infectious Disease"/>
            <person name="Wu L."/>
            <person name="Ma J."/>
        </authorList>
    </citation>
    <scope>NUCLEOTIDE SEQUENCE [LARGE SCALE GENOMIC DNA]</scope>
    <source>
        <strain evidence="4">JCM 18285</strain>
    </source>
</reference>
<evidence type="ECO:0008006" key="5">
    <source>
        <dbReference type="Google" id="ProtNLM"/>
    </source>
</evidence>
<dbReference type="InterPro" id="IPR036249">
    <property type="entry name" value="Thioredoxin-like_sf"/>
</dbReference>
<dbReference type="RefSeq" id="WP_345191795.1">
    <property type="nucleotide sequence ID" value="NZ_BAABJJ010000029.1"/>
</dbReference>
<evidence type="ECO:0000256" key="2">
    <source>
        <dbReference type="PROSITE-ProRule" id="PRU01282"/>
    </source>
</evidence>
<name>A0ABP9GK15_9FLAO</name>
<sequence length="125" mass="14299">MLNIMGEIATSDRQITFFYSSKSVRAKQALAYAKAEGLPIRDIDILKTPLTGTQIAELADRLHLEIKDLVNQEHPSYKSRFEHHNFSSEDWIKMIQHNPDIMKQPIALRGDITILVETPTDIIKI</sequence>
<keyword evidence="4" id="KW-1185">Reference proteome</keyword>
<dbReference type="EMBL" id="BAABJJ010000029">
    <property type="protein sequence ID" value="GAA4946162.1"/>
    <property type="molecule type" value="Genomic_DNA"/>
</dbReference>
<evidence type="ECO:0000313" key="3">
    <source>
        <dbReference type="EMBL" id="GAA4946162.1"/>
    </source>
</evidence>
<evidence type="ECO:0000256" key="1">
    <source>
        <dbReference type="ARBA" id="ARBA00007198"/>
    </source>
</evidence>
<proteinExistence type="inferred from homology"/>
<dbReference type="PROSITE" id="PS51353">
    <property type="entry name" value="ARSC"/>
    <property type="match status" value="1"/>
</dbReference>
<evidence type="ECO:0000313" key="4">
    <source>
        <dbReference type="Proteomes" id="UP001501302"/>
    </source>
</evidence>
<comment type="caution">
    <text evidence="3">The sequence shown here is derived from an EMBL/GenBank/DDBJ whole genome shotgun (WGS) entry which is preliminary data.</text>
</comment>
<comment type="similarity">
    <text evidence="1 2">Belongs to the ArsC family.</text>
</comment>
<accession>A0ABP9GK15</accession>
<protein>
    <recommendedName>
        <fullName evidence="5">Arsenate reductase</fullName>
    </recommendedName>
</protein>
<dbReference type="InterPro" id="IPR006660">
    <property type="entry name" value="Arsenate_reductase-like"/>
</dbReference>
<dbReference type="SUPFAM" id="SSF52833">
    <property type="entry name" value="Thioredoxin-like"/>
    <property type="match status" value="1"/>
</dbReference>
<gene>
    <name evidence="3" type="ORF">GCM10023314_19310</name>
</gene>
<dbReference type="Proteomes" id="UP001501302">
    <property type="component" value="Unassembled WGS sequence"/>
</dbReference>
<organism evidence="3 4">
    <name type="scientific">Algibacter agarivorans</name>
    <dbReference type="NCBI Taxonomy" id="1109741"/>
    <lineage>
        <taxon>Bacteria</taxon>
        <taxon>Pseudomonadati</taxon>
        <taxon>Bacteroidota</taxon>
        <taxon>Flavobacteriia</taxon>
        <taxon>Flavobacteriales</taxon>
        <taxon>Flavobacteriaceae</taxon>
        <taxon>Algibacter</taxon>
    </lineage>
</organism>
<dbReference type="Gene3D" id="3.40.30.10">
    <property type="entry name" value="Glutaredoxin"/>
    <property type="match status" value="1"/>
</dbReference>